<evidence type="ECO:0000313" key="2">
    <source>
        <dbReference type="Proteomes" id="UP000004344"/>
    </source>
</evidence>
<accession>G6FUR6</accession>
<organism evidence="1 2">
    <name type="scientific">Fischerella thermalis JSC-11</name>
    <dbReference type="NCBI Taxonomy" id="741277"/>
    <lineage>
        <taxon>Bacteria</taxon>
        <taxon>Bacillati</taxon>
        <taxon>Cyanobacteriota</taxon>
        <taxon>Cyanophyceae</taxon>
        <taxon>Nostocales</taxon>
        <taxon>Hapalosiphonaceae</taxon>
        <taxon>Fischerella</taxon>
    </lineage>
</organism>
<dbReference type="AlphaFoldDB" id="G6FUR6"/>
<gene>
    <name evidence="1" type="ORF">FJSC11DRAFT_2613</name>
</gene>
<comment type="caution">
    <text evidence="1">The sequence shown here is derived from an EMBL/GenBank/DDBJ whole genome shotgun (WGS) entry which is preliminary data.</text>
</comment>
<dbReference type="PATRIC" id="fig|741277.3.peg.2169"/>
<name>G6FUR6_9CYAN</name>
<keyword evidence="2" id="KW-1185">Reference proteome</keyword>
<sequence length="111" mass="12860">MFFVEILILLRSHFYQLFRLDKGFIWLKRIFALAIAAILLWIDIELGIESVPAIQEFGLFRFLSESNWNPVTNVYSVLPQVYGTLVSDFIDLLVAKKYTLFPLISTSIIKS</sequence>
<protein>
    <submittedName>
        <fullName evidence="1">Uncharacterized protein</fullName>
    </submittedName>
</protein>
<proteinExistence type="predicted"/>
<dbReference type="EMBL" id="AGIZ01000007">
    <property type="protein sequence ID" value="EHC12996.1"/>
    <property type="molecule type" value="Genomic_DNA"/>
</dbReference>
<evidence type="ECO:0000313" key="1">
    <source>
        <dbReference type="EMBL" id="EHC12996.1"/>
    </source>
</evidence>
<reference evidence="1 2" key="1">
    <citation type="submission" date="2011-09" db="EMBL/GenBank/DDBJ databases">
        <title>The draft genome of Fischerella sp. JSC-11.</title>
        <authorList>
            <consortium name="US DOE Joint Genome Institute (JGI-PGF)"/>
            <person name="Lucas S."/>
            <person name="Han J."/>
            <person name="Lapidus A."/>
            <person name="Cheng J.-F."/>
            <person name="Goodwin L."/>
            <person name="Pitluck S."/>
            <person name="Peters L."/>
            <person name="Land M.L."/>
            <person name="Hauser L."/>
            <person name="Sarkisova S."/>
            <person name="Bryant D.A."/>
            <person name="Brown I."/>
            <person name="Woyke T.J."/>
        </authorList>
    </citation>
    <scope>NUCLEOTIDE SEQUENCE [LARGE SCALE GENOMIC DNA]</scope>
    <source>
        <strain evidence="1 2">JSC-11</strain>
    </source>
</reference>
<dbReference type="Proteomes" id="UP000004344">
    <property type="component" value="Unassembled WGS sequence"/>
</dbReference>